<keyword evidence="5 8" id="KW-0406">Ion transport</keyword>
<evidence type="ECO:0000256" key="4">
    <source>
        <dbReference type="ARBA" id="ARBA00022989"/>
    </source>
</evidence>
<comment type="caution">
    <text evidence="9">The sequence shown here is derived from an EMBL/GenBank/DDBJ whole genome shotgun (WGS) entry which is preliminary data.</text>
</comment>
<feature type="transmembrane region" description="Helical" evidence="8">
    <location>
        <begin position="105"/>
        <end position="125"/>
    </location>
</feature>
<comment type="similarity">
    <text evidence="8">Belongs to the MntP (TC 9.B.29) family.</text>
</comment>
<keyword evidence="2 8" id="KW-1003">Cell membrane</keyword>
<evidence type="ECO:0000313" key="9">
    <source>
        <dbReference type="EMBL" id="MCQ5122317.1"/>
    </source>
</evidence>
<evidence type="ECO:0000256" key="1">
    <source>
        <dbReference type="ARBA" id="ARBA00022448"/>
    </source>
</evidence>
<feature type="transmembrane region" description="Helical" evidence="8">
    <location>
        <begin position="37"/>
        <end position="59"/>
    </location>
</feature>
<comment type="subcellular location">
    <subcellularLocation>
        <location evidence="8">Cell membrane</location>
        <topology evidence="8">Multi-pass membrane protein</topology>
    </subcellularLocation>
</comment>
<feature type="transmembrane region" description="Helical" evidence="8">
    <location>
        <begin position="131"/>
        <end position="152"/>
    </location>
</feature>
<evidence type="ECO:0000256" key="7">
    <source>
        <dbReference type="ARBA" id="ARBA00023211"/>
    </source>
</evidence>
<sequence>MTLLSVLMIGIGLSMDAFAVAVAKGMCTRGGKTITTALYLAFFFGLFQAMMPTIGYFAGIYFSDLIASIDHWIAFLLLAGIGINMMREAKAEEETVCEPLYLKQVIILAIATSIDALAIGISFAFLKLDSIWSAVAMIGITTFLLSFIAVFLGKWLGSYIEKYAQIFGGIVLIVIGLKILVEHLFLS</sequence>
<dbReference type="InterPro" id="IPR022929">
    <property type="entry name" value="Put_MntP"/>
</dbReference>
<keyword evidence="6 8" id="KW-0472">Membrane</keyword>
<evidence type="ECO:0000313" key="10">
    <source>
        <dbReference type="Proteomes" id="UP001524435"/>
    </source>
</evidence>
<dbReference type="InterPro" id="IPR003810">
    <property type="entry name" value="Mntp/YtaF"/>
</dbReference>
<protein>
    <recommendedName>
        <fullName evidence="8">Putative manganese efflux pump MntP</fullName>
    </recommendedName>
</protein>
<dbReference type="Pfam" id="PF02659">
    <property type="entry name" value="Mntp"/>
    <property type="match status" value="1"/>
</dbReference>
<feature type="transmembrane region" description="Helical" evidence="8">
    <location>
        <begin position="164"/>
        <end position="186"/>
    </location>
</feature>
<dbReference type="PANTHER" id="PTHR35529">
    <property type="entry name" value="MANGANESE EFFLUX PUMP MNTP-RELATED"/>
    <property type="match status" value="1"/>
</dbReference>
<accession>A0ABT1SME7</accession>
<keyword evidence="7 8" id="KW-0464">Manganese</keyword>
<feature type="transmembrane region" description="Helical" evidence="8">
    <location>
        <begin position="65"/>
        <end position="84"/>
    </location>
</feature>
<organism evidence="9 10">
    <name type="scientific">Massilicoli timonensis</name>
    <dbReference type="NCBI Taxonomy" id="2015901"/>
    <lineage>
        <taxon>Bacteria</taxon>
        <taxon>Bacillati</taxon>
        <taxon>Bacillota</taxon>
        <taxon>Erysipelotrichia</taxon>
        <taxon>Erysipelotrichales</taxon>
        <taxon>Erysipelotrichaceae</taxon>
        <taxon>Massilicoli</taxon>
    </lineage>
</organism>
<keyword evidence="4 8" id="KW-1133">Transmembrane helix</keyword>
<dbReference type="RefSeq" id="WP_102268465.1">
    <property type="nucleotide sequence ID" value="NZ_JANGCH010000012.1"/>
</dbReference>
<evidence type="ECO:0000256" key="2">
    <source>
        <dbReference type="ARBA" id="ARBA00022475"/>
    </source>
</evidence>
<proteinExistence type="inferred from homology"/>
<name>A0ABT1SME7_9FIRM</name>
<dbReference type="HAMAP" id="MF_01521">
    <property type="entry name" value="MntP_pump"/>
    <property type="match status" value="1"/>
</dbReference>
<keyword evidence="1 8" id="KW-0813">Transport</keyword>
<dbReference type="EMBL" id="JANGCH010000012">
    <property type="protein sequence ID" value="MCQ5122317.1"/>
    <property type="molecule type" value="Genomic_DNA"/>
</dbReference>
<dbReference type="PANTHER" id="PTHR35529:SF1">
    <property type="entry name" value="MANGANESE EFFLUX PUMP MNTP-RELATED"/>
    <property type="match status" value="1"/>
</dbReference>
<evidence type="ECO:0000256" key="3">
    <source>
        <dbReference type="ARBA" id="ARBA00022692"/>
    </source>
</evidence>
<keyword evidence="3 8" id="KW-0812">Transmembrane</keyword>
<comment type="function">
    <text evidence="8">Probably functions as a manganese efflux pump.</text>
</comment>
<dbReference type="Proteomes" id="UP001524435">
    <property type="component" value="Unassembled WGS sequence"/>
</dbReference>
<gene>
    <name evidence="8" type="primary">mntP</name>
    <name evidence="9" type="ORF">NE663_08605</name>
</gene>
<evidence type="ECO:0000256" key="8">
    <source>
        <dbReference type="HAMAP-Rule" id="MF_01521"/>
    </source>
</evidence>
<evidence type="ECO:0000256" key="6">
    <source>
        <dbReference type="ARBA" id="ARBA00023136"/>
    </source>
</evidence>
<keyword evidence="10" id="KW-1185">Reference proteome</keyword>
<reference evidence="9 10" key="1">
    <citation type="submission" date="2022-06" db="EMBL/GenBank/DDBJ databases">
        <title>Isolation of gut microbiota from human fecal samples.</title>
        <authorList>
            <person name="Pamer E.G."/>
            <person name="Barat B."/>
            <person name="Waligurski E."/>
            <person name="Medina S."/>
            <person name="Paddock L."/>
            <person name="Mostad J."/>
        </authorList>
    </citation>
    <scope>NUCLEOTIDE SEQUENCE [LARGE SCALE GENOMIC DNA]</scope>
    <source>
        <strain evidence="9 10">DFI.6.1</strain>
    </source>
</reference>
<evidence type="ECO:0000256" key="5">
    <source>
        <dbReference type="ARBA" id="ARBA00023065"/>
    </source>
</evidence>
<feature type="transmembrane region" description="Helical" evidence="8">
    <location>
        <begin position="6"/>
        <end position="25"/>
    </location>
</feature>